<feature type="region of interest" description="Disordered" evidence="1">
    <location>
        <begin position="364"/>
        <end position="383"/>
    </location>
</feature>
<gene>
    <name evidence="2" type="ORF">EDE11_101347</name>
</gene>
<evidence type="ECO:0000313" key="3">
    <source>
        <dbReference type="Proteomes" id="UP000295649"/>
    </source>
</evidence>
<reference evidence="2 3" key="1">
    <citation type="submission" date="2019-03" db="EMBL/GenBank/DDBJ databases">
        <title>Systems level insights into methane cycling in arid and semi-arid ecosystems.</title>
        <authorList>
            <person name="Kalyuzhnaya M."/>
        </authorList>
    </citation>
    <scope>NUCLEOTIDE SEQUENCE [LARGE SCALE GENOMIC DNA]</scope>
    <source>
        <strain evidence="2 3">S-1</strain>
    </source>
</reference>
<keyword evidence="3" id="KW-1185">Reference proteome</keyword>
<dbReference type="RefSeq" id="WP_207906561.1">
    <property type="nucleotide sequence ID" value="NZ_SMCN01000001.1"/>
</dbReference>
<dbReference type="EMBL" id="SMCN01000001">
    <property type="protein sequence ID" value="TCV88557.1"/>
    <property type="molecule type" value="Genomic_DNA"/>
</dbReference>
<proteinExistence type="predicted"/>
<organism evidence="2 3">
    <name type="scientific">Methylomonas methanica</name>
    <dbReference type="NCBI Taxonomy" id="421"/>
    <lineage>
        <taxon>Bacteria</taxon>
        <taxon>Pseudomonadati</taxon>
        <taxon>Pseudomonadota</taxon>
        <taxon>Gammaproteobacteria</taxon>
        <taxon>Methylococcales</taxon>
        <taxon>Methylococcaceae</taxon>
        <taxon>Methylomonas</taxon>
    </lineage>
</organism>
<name>A0ABY2CT10_METMH</name>
<accession>A0ABY2CT10</accession>
<dbReference type="Proteomes" id="UP000295649">
    <property type="component" value="Unassembled WGS sequence"/>
</dbReference>
<evidence type="ECO:0000313" key="2">
    <source>
        <dbReference type="EMBL" id="TCV88557.1"/>
    </source>
</evidence>
<comment type="caution">
    <text evidence="2">The sequence shown here is derived from an EMBL/GenBank/DDBJ whole genome shotgun (WGS) entry which is preliminary data.</text>
</comment>
<evidence type="ECO:0000256" key="1">
    <source>
        <dbReference type="SAM" id="MobiDB-lite"/>
    </source>
</evidence>
<protein>
    <submittedName>
        <fullName evidence="2">Uncharacterized protein</fullName>
    </submittedName>
</protein>
<sequence length="632" mass="71676">MSEVIGNWLPRMKTLDLKTFRDLKESEELLCLDWFGAISPNPDEPDNPLLECYFTPITIKTGSTWDYFSRSYSSQVCIGISVGYLPALYIGQVYKNGIHDPSIECGNTDIIEFEFDSSNNKSTNETTISKANLSEKSKLINARFENTRNKAGAKFLVGHISKAKQAKTQNDSLKRYSSEATLLIHEIELIRFYFTNSSFLTKNIFSDSFHPENILSRIINIKQEVLSFDAETKSARFVYRIGFSKNDIPILGRILFEPDARGLKAVNRILNSILAGRVNTCLHKGYPRTNFPFSGKTTLKLIGRKISTSETNEPYFLVHRILACSANFPFKNLSYCCEACPGGKAAPENAPAAFPGSNTIYKGPANETNRLGDSVSDEQPLTGSEKITTQLPSREFGGLQDVNLVHEKLRDCTHTSKQKSHKYLEYLLNASTGGSRNKKSSTVRQDLDSPPEPPPKASIDLALFIRVINTIKNSNKIWICKTIQFEGGFTSNGENYSYFPEVACDVKDINRQFAYADNEKKVRRQFICVEFNIGNKFMYLFEAQRRPKQNGKETLDYKERMPVLLVRKNDFQQLISKDFTELLESTVKKRTWDIPNSKRTVLILDRSSHNLSNEAEGDMKRIITDLIQRNTN</sequence>
<feature type="region of interest" description="Disordered" evidence="1">
    <location>
        <begin position="433"/>
        <end position="454"/>
    </location>
</feature>